<dbReference type="GO" id="GO:0005506">
    <property type="term" value="F:iron ion binding"/>
    <property type="evidence" value="ECO:0007669"/>
    <property type="project" value="InterPro"/>
</dbReference>
<dbReference type="InterPro" id="IPR036396">
    <property type="entry name" value="Cyt_P450_sf"/>
</dbReference>
<dbReference type="Gene3D" id="1.10.630.10">
    <property type="entry name" value="Cytochrome P450"/>
    <property type="match status" value="1"/>
</dbReference>
<keyword evidence="4 13" id="KW-0812">Transmembrane</keyword>
<comment type="similarity">
    <text evidence="2 12">Belongs to the cytochrome P450 family.</text>
</comment>
<dbReference type="PANTHER" id="PTHR24282">
    <property type="entry name" value="CYTOCHROME P450 FAMILY MEMBER"/>
    <property type="match status" value="1"/>
</dbReference>
<keyword evidence="8 11" id="KW-0408">Iron</keyword>
<dbReference type="AlphaFoldDB" id="B8LKI7"/>
<keyword evidence="6 13" id="KW-1133">Transmembrane helix</keyword>
<dbReference type="OMA" id="CHHREDL"/>
<feature type="transmembrane region" description="Helical" evidence="13">
    <location>
        <begin position="12"/>
        <end position="28"/>
    </location>
</feature>
<evidence type="ECO:0000256" key="5">
    <source>
        <dbReference type="ARBA" id="ARBA00022723"/>
    </source>
</evidence>
<dbReference type="GO" id="GO:0004497">
    <property type="term" value="F:monooxygenase activity"/>
    <property type="evidence" value="ECO:0007669"/>
    <property type="project" value="UniProtKB-KW"/>
</dbReference>
<dbReference type="InterPro" id="IPR050665">
    <property type="entry name" value="Cytochrome_P450_Monooxygen"/>
</dbReference>
<dbReference type="InterPro" id="IPR017972">
    <property type="entry name" value="Cyt_P450_CS"/>
</dbReference>
<evidence type="ECO:0008006" key="15">
    <source>
        <dbReference type="Google" id="ProtNLM"/>
    </source>
</evidence>
<keyword evidence="7 12" id="KW-0560">Oxidoreductase</keyword>
<dbReference type="GO" id="GO:0016020">
    <property type="term" value="C:membrane"/>
    <property type="evidence" value="ECO:0007669"/>
    <property type="project" value="UniProtKB-SubCell"/>
</dbReference>
<evidence type="ECO:0000256" key="3">
    <source>
        <dbReference type="ARBA" id="ARBA00022617"/>
    </source>
</evidence>
<sequence length="530" mass="60156">MDCVIRSSVEAFVAILVVLFGSIVVKLFRDLIWRPYAFHKAYAGQGIRGTPYRILAGSVPEYTELLREAHAQPMQNISHDIVPRITPEYHKWCQIYGEPFFYWYGIHSRLYISEPELIKEVLSNKFGHYDKPTPRPILLALLGRGLVFADGLRWVKHRRIVSPVFNVDKLKPMVKKMAACTSSMLENWQEMMAQADSHGKEIDVHHDFRALTADIISHTAFGSSYNEGKEVFELQRQLQEMAAKAEQSVFIPGSQYIPTRKNSHAWKIDRRVKEILNSIIQSRLEPRTTTRAHVGYGSDLLGIMMTANQKELGGSQRNLSMTIDEIMNECKTFFFAGHDTTSNLLTWAVFLLSINPEWQEILRKEVISVCGTDIPDADMLSKMKSMTMVLNETLRLYPPASKIIRKAYKAIKLGQFSLPKGAVLSFSILAMHHNEKFWGLDANLFKPERFAAGVSKAAIHPNAFFPFSLGPRNCVGQNFAMLEAKTVLAMILQRLSFSLSPAYKHAPIAVLTLQPQYGMQIIFKSIEVQT</sequence>
<keyword evidence="5 11" id="KW-0479">Metal-binding</keyword>
<dbReference type="GO" id="GO:0020037">
    <property type="term" value="F:heme binding"/>
    <property type="evidence" value="ECO:0007669"/>
    <property type="project" value="InterPro"/>
</dbReference>
<organism evidence="14">
    <name type="scientific">Picea sitchensis</name>
    <name type="common">Sitka spruce</name>
    <name type="synonym">Pinus sitchensis</name>
    <dbReference type="NCBI Taxonomy" id="3332"/>
    <lineage>
        <taxon>Eukaryota</taxon>
        <taxon>Viridiplantae</taxon>
        <taxon>Streptophyta</taxon>
        <taxon>Embryophyta</taxon>
        <taxon>Tracheophyta</taxon>
        <taxon>Spermatophyta</taxon>
        <taxon>Pinopsida</taxon>
        <taxon>Pinidae</taxon>
        <taxon>Conifers I</taxon>
        <taxon>Pinales</taxon>
        <taxon>Pinaceae</taxon>
        <taxon>Picea</taxon>
    </lineage>
</organism>
<dbReference type="PRINTS" id="PR00463">
    <property type="entry name" value="EP450I"/>
</dbReference>
<evidence type="ECO:0000256" key="6">
    <source>
        <dbReference type="ARBA" id="ARBA00022989"/>
    </source>
</evidence>
<dbReference type="PANTHER" id="PTHR24282:SF135">
    <property type="entry name" value="CYTOCHROME P450 709B2"/>
    <property type="match status" value="1"/>
</dbReference>
<keyword evidence="9 12" id="KW-0503">Monooxygenase</keyword>
<name>B8LKI7_PICSI</name>
<comment type="cofactor">
    <cofactor evidence="11">
        <name>heme</name>
        <dbReference type="ChEBI" id="CHEBI:30413"/>
    </cofactor>
</comment>
<dbReference type="GO" id="GO:0016705">
    <property type="term" value="F:oxidoreductase activity, acting on paired donors, with incorporation or reduction of molecular oxygen"/>
    <property type="evidence" value="ECO:0007669"/>
    <property type="project" value="InterPro"/>
</dbReference>
<feature type="binding site" description="axial binding residue" evidence="11">
    <location>
        <position position="474"/>
    </location>
    <ligand>
        <name>heme</name>
        <dbReference type="ChEBI" id="CHEBI:30413"/>
    </ligand>
    <ligandPart>
        <name>Fe</name>
        <dbReference type="ChEBI" id="CHEBI:18248"/>
    </ligandPart>
</feature>
<dbReference type="EMBL" id="EF676980">
    <property type="protein sequence ID" value="ABR16842.1"/>
    <property type="molecule type" value="mRNA"/>
</dbReference>
<comment type="subcellular location">
    <subcellularLocation>
        <location evidence="1">Membrane</location>
    </subcellularLocation>
</comment>
<evidence type="ECO:0000256" key="7">
    <source>
        <dbReference type="ARBA" id="ARBA00023002"/>
    </source>
</evidence>
<dbReference type="InterPro" id="IPR001128">
    <property type="entry name" value="Cyt_P450"/>
</dbReference>
<proteinExistence type="evidence at transcript level"/>
<evidence type="ECO:0000256" key="11">
    <source>
        <dbReference type="PIRSR" id="PIRSR602401-1"/>
    </source>
</evidence>
<reference evidence="14" key="1">
    <citation type="submission" date="2007-06" db="EMBL/GenBank/DDBJ databases">
        <title>Full length cDNA sequences from Sitka Spruce (Picea sitchensis).</title>
        <authorList>
            <person name="Ralph S.G."/>
            <person name="Chun H.E."/>
            <person name="Liao N."/>
            <person name="Ali J."/>
            <person name="Reid K."/>
            <person name="Kolosova N."/>
            <person name="Cooper N."/>
            <person name="Cullis C."/>
            <person name="Jancsik S."/>
            <person name="Moore R."/>
            <person name="Mayo M."/>
            <person name="Wagner S."/>
            <person name="Holt R.A."/>
            <person name="Jones S.J.M."/>
            <person name="Marra M.A."/>
            <person name="Ritland C.E."/>
            <person name="Ritland K."/>
            <person name="Bohlmann J."/>
        </authorList>
    </citation>
    <scope>NUCLEOTIDE SEQUENCE</scope>
    <source>
        <tissue evidence="14">Green portion of the leader tissue</tissue>
    </source>
</reference>
<dbReference type="FunFam" id="1.10.630.10:FF:000029">
    <property type="entry name" value="Cytochrome P450 734A1"/>
    <property type="match status" value="1"/>
</dbReference>
<evidence type="ECO:0000256" key="9">
    <source>
        <dbReference type="ARBA" id="ARBA00023033"/>
    </source>
</evidence>
<evidence type="ECO:0000256" key="2">
    <source>
        <dbReference type="ARBA" id="ARBA00010617"/>
    </source>
</evidence>
<dbReference type="PROSITE" id="PS00086">
    <property type="entry name" value="CYTOCHROME_P450"/>
    <property type="match status" value="1"/>
</dbReference>
<evidence type="ECO:0000256" key="1">
    <source>
        <dbReference type="ARBA" id="ARBA00004370"/>
    </source>
</evidence>
<keyword evidence="3 11" id="KW-0349">Heme</keyword>
<evidence type="ECO:0000256" key="8">
    <source>
        <dbReference type="ARBA" id="ARBA00023004"/>
    </source>
</evidence>
<dbReference type="EMBL" id="EF676252">
    <property type="protein sequence ID" value="ABR16167.1"/>
    <property type="molecule type" value="mRNA"/>
</dbReference>
<keyword evidence="10 13" id="KW-0472">Membrane</keyword>
<dbReference type="CDD" id="cd11052">
    <property type="entry name" value="CYP72_clan"/>
    <property type="match status" value="1"/>
</dbReference>
<evidence type="ECO:0000256" key="10">
    <source>
        <dbReference type="ARBA" id="ARBA00023136"/>
    </source>
</evidence>
<evidence type="ECO:0000313" key="14">
    <source>
        <dbReference type="EMBL" id="ABR16167.1"/>
    </source>
</evidence>
<evidence type="ECO:0000256" key="4">
    <source>
        <dbReference type="ARBA" id="ARBA00022692"/>
    </source>
</evidence>
<dbReference type="InterPro" id="IPR002401">
    <property type="entry name" value="Cyt_P450_E_grp-I"/>
</dbReference>
<evidence type="ECO:0000256" key="12">
    <source>
        <dbReference type="RuleBase" id="RU000461"/>
    </source>
</evidence>
<dbReference type="SUPFAM" id="SSF48264">
    <property type="entry name" value="Cytochrome P450"/>
    <property type="match status" value="1"/>
</dbReference>
<dbReference type="Pfam" id="PF00067">
    <property type="entry name" value="p450"/>
    <property type="match status" value="1"/>
</dbReference>
<dbReference type="PRINTS" id="PR00385">
    <property type="entry name" value="P450"/>
</dbReference>
<protein>
    <recommendedName>
        <fullName evidence="15">Cytochrome P450</fullName>
    </recommendedName>
</protein>
<evidence type="ECO:0000256" key="13">
    <source>
        <dbReference type="SAM" id="Phobius"/>
    </source>
</evidence>
<accession>B8LKI7</accession>